<sequence>MRRLIILLAVICTACATPQNNYDPLEAVNRPIYKFNRVVDGAILRPAAVAYTEYIPPPLRSAVSNFFGNIDDLFGIPAAILEGKGVAASSSLGRVVVNSTVGLGGLIDWASDMPIEKQNEDFGQALGVWGIPTGPYLMVPFYGPLTLRDASDPLIRLSWGPIDYVDPLAGQIGYYSVYLTDLRASYLPLDAVIKEQPDQYAFVRDTYLQRRWFKVYDGNPPHPLPFGEPIAAEAIEKAIATEAASQVASEVAAAATASAVSSNASSSTEVTP</sequence>
<dbReference type="GO" id="GO:0120010">
    <property type="term" value="P:intermembrane phospholipid transfer"/>
    <property type="evidence" value="ECO:0007669"/>
    <property type="project" value="TreeGrafter"/>
</dbReference>
<dbReference type="Pfam" id="PF04333">
    <property type="entry name" value="MlaA"/>
    <property type="match status" value="1"/>
</dbReference>
<accession>A0A7H9BKC1</accession>
<dbReference type="RefSeq" id="WP_179355315.1">
    <property type="nucleotide sequence ID" value="NZ_CP058627.1"/>
</dbReference>
<evidence type="ECO:0000256" key="1">
    <source>
        <dbReference type="ARBA" id="ARBA00010634"/>
    </source>
</evidence>
<keyword evidence="3" id="KW-0449">Lipoprotein</keyword>
<comment type="similarity">
    <text evidence="1">Belongs to the MlaA family.</text>
</comment>
<dbReference type="PANTHER" id="PTHR30035:SF3">
    <property type="entry name" value="INTERMEMBRANE PHOSPHOLIPID TRANSPORT SYSTEM LIPOPROTEIN MLAA"/>
    <property type="match status" value="1"/>
</dbReference>
<dbReference type="PANTHER" id="PTHR30035">
    <property type="entry name" value="LIPOPROTEIN VACJ-RELATED"/>
    <property type="match status" value="1"/>
</dbReference>
<name>A0A7H9BKC1_9NEIS</name>
<gene>
    <name evidence="3" type="ORF">HQ393_11530</name>
</gene>
<protein>
    <submittedName>
        <fullName evidence="3">VacJ family lipoprotein</fullName>
    </submittedName>
</protein>
<evidence type="ECO:0000256" key="2">
    <source>
        <dbReference type="ARBA" id="ARBA00022729"/>
    </source>
</evidence>
<keyword evidence="4" id="KW-1185">Reference proteome</keyword>
<dbReference type="GO" id="GO:0016020">
    <property type="term" value="C:membrane"/>
    <property type="evidence" value="ECO:0007669"/>
    <property type="project" value="InterPro"/>
</dbReference>
<keyword evidence="2" id="KW-0732">Signal</keyword>
<proteinExistence type="inferred from homology"/>
<dbReference type="PRINTS" id="PR01805">
    <property type="entry name" value="VACJLIPOPROT"/>
</dbReference>
<dbReference type="Proteomes" id="UP000509597">
    <property type="component" value="Chromosome"/>
</dbReference>
<organism evidence="3 4">
    <name type="scientific">Chitinibacter bivalviorum</name>
    <dbReference type="NCBI Taxonomy" id="2739434"/>
    <lineage>
        <taxon>Bacteria</taxon>
        <taxon>Pseudomonadati</taxon>
        <taxon>Pseudomonadota</taxon>
        <taxon>Betaproteobacteria</taxon>
        <taxon>Neisseriales</taxon>
        <taxon>Chitinibacteraceae</taxon>
        <taxon>Chitinibacter</taxon>
    </lineage>
</organism>
<dbReference type="AlphaFoldDB" id="A0A7H9BKC1"/>
<dbReference type="InterPro" id="IPR007428">
    <property type="entry name" value="MlaA"/>
</dbReference>
<evidence type="ECO:0000313" key="3">
    <source>
        <dbReference type="EMBL" id="QLG88812.1"/>
    </source>
</evidence>
<evidence type="ECO:0000313" key="4">
    <source>
        <dbReference type="Proteomes" id="UP000509597"/>
    </source>
</evidence>
<dbReference type="KEGG" id="chiz:HQ393_11530"/>
<dbReference type="EMBL" id="CP058627">
    <property type="protein sequence ID" value="QLG88812.1"/>
    <property type="molecule type" value="Genomic_DNA"/>
</dbReference>
<reference evidence="3 4" key="1">
    <citation type="submission" date="2020-07" db="EMBL/GenBank/DDBJ databases">
        <title>Complete genome sequence of Chitinibacter sp. 2T18.</title>
        <authorList>
            <person name="Bae J.-W."/>
            <person name="Choi J.-W."/>
        </authorList>
    </citation>
    <scope>NUCLEOTIDE SEQUENCE [LARGE SCALE GENOMIC DNA]</scope>
    <source>
        <strain evidence="3 4">2T18</strain>
    </source>
</reference>